<dbReference type="Proteomes" id="UP001055879">
    <property type="component" value="Linkage Group LG08"/>
</dbReference>
<keyword evidence="2" id="KW-1185">Reference proteome</keyword>
<sequence>MESEAGVEEETVVEATSKRVYSHRTRLRYWKVKLEMSTVDRCTRERAERDYVDILDDADHDDVDDIDYEPEKKCAPEPATDLSDWQA</sequence>
<proteinExistence type="predicted"/>
<dbReference type="EMBL" id="CM042054">
    <property type="protein sequence ID" value="KAI3707411.1"/>
    <property type="molecule type" value="Genomic_DNA"/>
</dbReference>
<evidence type="ECO:0000313" key="2">
    <source>
        <dbReference type="Proteomes" id="UP001055879"/>
    </source>
</evidence>
<evidence type="ECO:0000313" key="1">
    <source>
        <dbReference type="EMBL" id="KAI3707411.1"/>
    </source>
</evidence>
<protein>
    <submittedName>
        <fullName evidence="1">Uncharacterized protein</fullName>
    </submittedName>
</protein>
<accession>A0ACB9AD22</accession>
<reference evidence="2" key="1">
    <citation type="journal article" date="2022" name="Mol. Ecol. Resour.">
        <title>The genomes of chicory, endive, great burdock and yacon provide insights into Asteraceae palaeo-polyploidization history and plant inulin production.</title>
        <authorList>
            <person name="Fan W."/>
            <person name="Wang S."/>
            <person name="Wang H."/>
            <person name="Wang A."/>
            <person name="Jiang F."/>
            <person name="Liu H."/>
            <person name="Zhao H."/>
            <person name="Xu D."/>
            <person name="Zhang Y."/>
        </authorList>
    </citation>
    <scope>NUCLEOTIDE SEQUENCE [LARGE SCALE GENOMIC DNA]</scope>
    <source>
        <strain evidence="2">cv. Niubang</strain>
    </source>
</reference>
<organism evidence="1 2">
    <name type="scientific">Arctium lappa</name>
    <name type="common">Greater burdock</name>
    <name type="synonym">Lappa major</name>
    <dbReference type="NCBI Taxonomy" id="4217"/>
    <lineage>
        <taxon>Eukaryota</taxon>
        <taxon>Viridiplantae</taxon>
        <taxon>Streptophyta</taxon>
        <taxon>Embryophyta</taxon>
        <taxon>Tracheophyta</taxon>
        <taxon>Spermatophyta</taxon>
        <taxon>Magnoliopsida</taxon>
        <taxon>eudicotyledons</taxon>
        <taxon>Gunneridae</taxon>
        <taxon>Pentapetalae</taxon>
        <taxon>asterids</taxon>
        <taxon>campanulids</taxon>
        <taxon>Asterales</taxon>
        <taxon>Asteraceae</taxon>
        <taxon>Carduoideae</taxon>
        <taxon>Cardueae</taxon>
        <taxon>Arctiinae</taxon>
        <taxon>Arctium</taxon>
    </lineage>
</organism>
<gene>
    <name evidence="1" type="ORF">L6452_25909</name>
</gene>
<comment type="caution">
    <text evidence="1">The sequence shown here is derived from an EMBL/GenBank/DDBJ whole genome shotgun (WGS) entry which is preliminary data.</text>
</comment>
<name>A0ACB9AD22_ARCLA</name>
<reference evidence="1 2" key="2">
    <citation type="journal article" date="2022" name="Mol. Ecol. Resour.">
        <title>The genomes of chicory, endive, great burdock and yacon provide insights into Asteraceae paleo-polyploidization history and plant inulin production.</title>
        <authorList>
            <person name="Fan W."/>
            <person name="Wang S."/>
            <person name="Wang H."/>
            <person name="Wang A."/>
            <person name="Jiang F."/>
            <person name="Liu H."/>
            <person name="Zhao H."/>
            <person name="Xu D."/>
            <person name="Zhang Y."/>
        </authorList>
    </citation>
    <scope>NUCLEOTIDE SEQUENCE [LARGE SCALE GENOMIC DNA]</scope>
    <source>
        <strain evidence="2">cv. Niubang</strain>
    </source>
</reference>